<dbReference type="AlphaFoldDB" id="A0A4R9GE21"/>
<keyword evidence="2" id="KW-1185">Reference proteome</keyword>
<evidence type="ECO:0000313" key="1">
    <source>
        <dbReference type="EMBL" id="TGK10003.1"/>
    </source>
</evidence>
<dbReference type="EMBL" id="RQET01000008">
    <property type="protein sequence ID" value="TGK10003.1"/>
    <property type="molecule type" value="Genomic_DNA"/>
</dbReference>
<dbReference type="RefSeq" id="WP_135768365.1">
    <property type="nucleotide sequence ID" value="NZ_RQET01000008.1"/>
</dbReference>
<protein>
    <submittedName>
        <fullName evidence="1">Uncharacterized protein</fullName>
    </submittedName>
</protein>
<accession>A0A4R9GE21</accession>
<gene>
    <name evidence="1" type="ORF">EHO60_11660</name>
</gene>
<proteinExistence type="predicted"/>
<comment type="caution">
    <text evidence="1">The sequence shown here is derived from an EMBL/GenBank/DDBJ whole genome shotgun (WGS) entry which is preliminary data.</text>
</comment>
<reference evidence="1" key="1">
    <citation type="journal article" date="2019" name="PLoS Negl. Trop. Dis.">
        <title>Revisiting the worldwide diversity of Leptospira species in the environment.</title>
        <authorList>
            <person name="Vincent A.T."/>
            <person name="Schiettekatte O."/>
            <person name="Bourhy P."/>
            <person name="Veyrier F.J."/>
            <person name="Picardeau M."/>
        </authorList>
    </citation>
    <scope>NUCLEOTIDE SEQUENCE [LARGE SCALE GENOMIC DNA]</scope>
    <source>
        <strain evidence="1">SSW15</strain>
    </source>
</reference>
<sequence>MDGLSTQILQDIFTSTQYGGFLTMRDLELKVSESERRLRPILEDLKESRMIVEYSEGFQIAKIGSQYCRARWG</sequence>
<dbReference type="OrthoDB" id="331798at2"/>
<organism evidence="1 2">
    <name type="scientific">Leptospira fletcheri</name>
    <dbReference type="NCBI Taxonomy" id="2484981"/>
    <lineage>
        <taxon>Bacteria</taxon>
        <taxon>Pseudomonadati</taxon>
        <taxon>Spirochaetota</taxon>
        <taxon>Spirochaetia</taxon>
        <taxon>Leptospirales</taxon>
        <taxon>Leptospiraceae</taxon>
        <taxon>Leptospira</taxon>
    </lineage>
</organism>
<dbReference type="Proteomes" id="UP000298458">
    <property type="component" value="Unassembled WGS sequence"/>
</dbReference>
<evidence type="ECO:0000313" key="2">
    <source>
        <dbReference type="Proteomes" id="UP000298458"/>
    </source>
</evidence>
<name>A0A4R9GE21_9LEPT</name>